<reference evidence="5 6" key="1">
    <citation type="journal article" date="2015" name="Stand. Genomic Sci.">
        <title>Genomic Encyclopedia of Bacterial and Archaeal Type Strains, Phase III: the genomes of soil and plant-associated and newly described type strains.</title>
        <authorList>
            <person name="Whitman W.B."/>
            <person name="Woyke T."/>
            <person name="Klenk H.P."/>
            <person name="Zhou Y."/>
            <person name="Lilburn T.G."/>
            <person name="Beck B.J."/>
            <person name="De Vos P."/>
            <person name="Vandamme P."/>
            <person name="Eisen J.A."/>
            <person name="Garrity G."/>
            <person name="Hugenholtz P."/>
            <person name="Kyrpides N.C."/>
        </authorList>
    </citation>
    <scope>NUCLEOTIDE SEQUENCE [LARGE SCALE GENOMIC DNA]</scope>
    <source>
        <strain evidence="5 6">CGMCC 1.5380</strain>
    </source>
</reference>
<dbReference type="InterPro" id="IPR011990">
    <property type="entry name" value="TPR-like_helical_dom_sf"/>
</dbReference>
<dbReference type="Pfam" id="PF14559">
    <property type="entry name" value="TPR_19"/>
    <property type="match status" value="1"/>
</dbReference>
<dbReference type="EMBL" id="VLKX01000016">
    <property type="protein sequence ID" value="TWI44647.1"/>
    <property type="molecule type" value="Genomic_DNA"/>
</dbReference>
<dbReference type="InterPro" id="IPR019734">
    <property type="entry name" value="TPR_rpt"/>
</dbReference>
<keyword evidence="2 3" id="KW-0802">TPR repeat</keyword>
<evidence type="ECO:0000313" key="5">
    <source>
        <dbReference type="EMBL" id="TWI44647.1"/>
    </source>
</evidence>
<organism evidence="5 6">
    <name type="scientific">Flavobacterium glaciei</name>
    <dbReference type="NCBI Taxonomy" id="386300"/>
    <lineage>
        <taxon>Bacteria</taxon>
        <taxon>Pseudomonadati</taxon>
        <taxon>Bacteroidota</taxon>
        <taxon>Flavobacteriia</taxon>
        <taxon>Flavobacteriales</taxon>
        <taxon>Flavobacteriaceae</taxon>
        <taxon>Flavobacterium</taxon>
    </lineage>
</organism>
<feature type="repeat" description="TPR" evidence="3">
    <location>
        <begin position="122"/>
        <end position="155"/>
    </location>
</feature>
<comment type="caution">
    <text evidence="5">The sequence shown here is derived from an EMBL/GenBank/DDBJ whole genome shotgun (WGS) entry which is preliminary data.</text>
</comment>
<accession>A0A562PJP9</accession>
<keyword evidence="4" id="KW-0732">Signal</keyword>
<gene>
    <name evidence="5" type="ORF">IQ02_02540</name>
</gene>
<evidence type="ECO:0000313" key="6">
    <source>
        <dbReference type="Proteomes" id="UP000321392"/>
    </source>
</evidence>
<feature type="chain" id="PRO_5021950406" evidence="4">
    <location>
        <begin position="22"/>
        <end position="686"/>
    </location>
</feature>
<name>A0A562PJP9_9FLAO</name>
<proteinExistence type="predicted"/>
<keyword evidence="1" id="KW-0677">Repeat</keyword>
<dbReference type="OrthoDB" id="919555at2"/>
<dbReference type="InterPro" id="IPR051685">
    <property type="entry name" value="Ycf3/AcsC/BcsC/TPR_MFPF"/>
</dbReference>
<dbReference type="RefSeq" id="WP_114755172.1">
    <property type="nucleotide sequence ID" value="NZ_QQBA01000017.1"/>
</dbReference>
<dbReference type="SMART" id="SM00028">
    <property type="entry name" value="TPR"/>
    <property type="match status" value="3"/>
</dbReference>
<dbReference type="PROSITE" id="PS50005">
    <property type="entry name" value="TPR"/>
    <property type="match status" value="1"/>
</dbReference>
<dbReference type="PANTHER" id="PTHR44943">
    <property type="entry name" value="CELLULOSE SYNTHASE OPERON PROTEIN C"/>
    <property type="match status" value="1"/>
</dbReference>
<evidence type="ECO:0000256" key="3">
    <source>
        <dbReference type="PROSITE-ProRule" id="PRU00339"/>
    </source>
</evidence>
<dbReference type="Gene3D" id="1.25.40.10">
    <property type="entry name" value="Tetratricopeptide repeat domain"/>
    <property type="match status" value="2"/>
</dbReference>
<dbReference type="SUPFAM" id="SSF56935">
    <property type="entry name" value="Porins"/>
    <property type="match status" value="1"/>
</dbReference>
<protein>
    <submittedName>
        <fullName evidence="5">Tetratricopeptide repeat protein</fullName>
    </submittedName>
</protein>
<evidence type="ECO:0000256" key="2">
    <source>
        <dbReference type="ARBA" id="ARBA00022803"/>
    </source>
</evidence>
<dbReference type="AlphaFoldDB" id="A0A562PJP9"/>
<evidence type="ECO:0000256" key="4">
    <source>
        <dbReference type="SAM" id="SignalP"/>
    </source>
</evidence>
<feature type="signal peptide" evidence="4">
    <location>
        <begin position="1"/>
        <end position="21"/>
    </location>
</feature>
<dbReference type="SUPFAM" id="SSF48452">
    <property type="entry name" value="TPR-like"/>
    <property type="match status" value="1"/>
</dbReference>
<dbReference type="PANTHER" id="PTHR44943:SF8">
    <property type="entry name" value="TPR REPEAT-CONTAINING PROTEIN MJ0263"/>
    <property type="match status" value="1"/>
</dbReference>
<evidence type="ECO:0000256" key="1">
    <source>
        <dbReference type="ARBA" id="ARBA00022737"/>
    </source>
</evidence>
<sequence length="686" mass="78617">MKLLNQTIFFLLIIFCNIGNAQDMSKGFSNLEKGEFDKAEVFFKNILKDYPNNKTARLCYARAIGLNNQAEKALDLFTALKSEYPGDLEIELNYAESLLWNKKFDKAKVFYSGLVERNPDNFVGHLGYANTLSNLKEFKEALDQVNKALELSPGNPGPLVSRKYIKLGFANQKVNEKKYTEAEAFYNEILIDFPGDKETLLNKANLYLITKNIVSGKETYNLIATNDPIIALNGLSLIEHIDGKDKKALAISEEAVQKINSITDENLIKQTHERYVQALIWNKKYKLAELKITDLNTKYANENWLLALSATLAIYRSDFKESISYYSTILGNDSKSFDGNLGIANAYYASGEVKNSLSAVAKTLEIFKNQNDAENFFKKIKEEFTPYLEEKLSYSFDNGNNTAMSTRTLISIPLSTKVTINTTYQYRETENTVSNVSAKTNDILLGFDYKFHPKISYTLDAGVTSANSNTINYNQLLINTYFKAKPFKLQDLEIGYKREVQNFNSDLIDKQIATNNYYLNYNMGTNFNFGWFTQYFYTSQTDNNTRNLLFTSFYYNFMSNPVLKGGLNYQYIAFKNQVPTDYFSPKKFNAVELFLEILKDEKIVEAKSWFYNANVATGFQFIEDNSKQWTYRVQAKFGYKFSDRLLANIYGTRSNIASTTAAGFTFNEIGLRLKWNLFDKPIFVLK</sequence>
<dbReference type="Proteomes" id="UP000321392">
    <property type="component" value="Unassembled WGS sequence"/>
</dbReference>